<dbReference type="EMBL" id="PQIB02000014">
    <property type="protein sequence ID" value="RLM69327.1"/>
    <property type="molecule type" value="Genomic_DNA"/>
</dbReference>
<organism evidence="1 2">
    <name type="scientific">Panicum miliaceum</name>
    <name type="common">Proso millet</name>
    <name type="synonym">Broomcorn millet</name>
    <dbReference type="NCBI Taxonomy" id="4540"/>
    <lineage>
        <taxon>Eukaryota</taxon>
        <taxon>Viridiplantae</taxon>
        <taxon>Streptophyta</taxon>
        <taxon>Embryophyta</taxon>
        <taxon>Tracheophyta</taxon>
        <taxon>Spermatophyta</taxon>
        <taxon>Magnoliopsida</taxon>
        <taxon>Liliopsida</taxon>
        <taxon>Poales</taxon>
        <taxon>Poaceae</taxon>
        <taxon>PACMAD clade</taxon>
        <taxon>Panicoideae</taxon>
        <taxon>Panicodae</taxon>
        <taxon>Paniceae</taxon>
        <taxon>Panicinae</taxon>
        <taxon>Panicum</taxon>
        <taxon>Panicum sect. Panicum</taxon>
    </lineage>
</organism>
<accession>A0A3L6Q036</accession>
<evidence type="ECO:0000313" key="1">
    <source>
        <dbReference type="EMBL" id="RLM69327.1"/>
    </source>
</evidence>
<dbReference type="OrthoDB" id="680012at2759"/>
<dbReference type="Proteomes" id="UP000275267">
    <property type="component" value="Unassembled WGS sequence"/>
</dbReference>
<keyword evidence="2" id="KW-1185">Reference proteome</keyword>
<gene>
    <name evidence="1" type="ORF">C2845_PM17G03870</name>
</gene>
<sequence>MAPLYFWKALPMCYPTYSHSYVSYQGSTALTFIDDYNSLTGGRSYKDLVNVVVGKNSA</sequence>
<comment type="caution">
    <text evidence="1">The sequence shown here is derived from an EMBL/GenBank/DDBJ whole genome shotgun (WGS) entry which is preliminary data.</text>
</comment>
<protein>
    <submittedName>
        <fullName evidence="1">Ribosome-inactivating protein 3-like</fullName>
    </submittedName>
</protein>
<proteinExistence type="predicted"/>
<name>A0A3L6Q036_PANMI</name>
<dbReference type="AlphaFoldDB" id="A0A3L6Q036"/>
<reference evidence="2" key="1">
    <citation type="journal article" date="2019" name="Nat. Commun.">
        <title>The genome of broomcorn millet.</title>
        <authorList>
            <person name="Zou C."/>
            <person name="Miki D."/>
            <person name="Li D."/>
            <person name="Tang Q."/>
            <person name="Xiao L."/>
            <person name="Rajput S."/>
            <person name="Deng P."/>
            <person name="Jia W."/>
            <person name="Huang R."/>
            <person name="Zhang M."/>
            <person name="Sun Y."/>
            <person name="Hu J."/>
            <person name="Fu X."/>
            <person name="Schnable P.S."/>
            <person name="Li F."/>
            <person name="Zhang H."/>
            <person name="Feng B."/>
            <person name="Zhu X."/>
            <person name="Liu R."/>
            <person name="Schnable J.C."/>
            <person name="Zhu J.-K."/>
            <person name="Zhang H."/>
        </authorList>
    </citation>
    <scope>NUCLEOTIDE SEQUENCE [LARGE SCALE GENOMIC DNA]</scope>
</reference>
<evidence type="ECO:0000313" key="2">
    <source>
        <dbReference type="Proteomes" id="UP000275267"/>
    </source>
</evidence>